<protein>
    <submittedName>
        <fullName evidence="4">Malonyl-coenzyme A:anthocyanin 3-O-glucoside-6''-O-malonyltransferase-like</fullName>
    </submittedName>
</protein>
<accession>A0A6P5FNQ5</accession>
<dbReference type="Gene3D" id="3.30.559.10">
    <property type="entry name" value="Chloramphenicol acetyltransferase-like domain"/>
    <property type="match status" value="1"/>
</dbReference>
<keyword evidence="1" id="KW-0808">Transferase</keyword>
<organism evidence="3 4">
    <name type="scientific">Ananas comosus</name>
    <name type="common">Pineapple</name>
    <name type="synonym">Ananas ananas</name>
    <dbReference type="NCBI Taxonomy" id="4615"/>
    <lineage>
        <taxon>Eukaryota</taxon>
        <taxon>Viridiplantae</taxon>
        <taxon>Streptophyta</taxon>
        <taxon>Embryophyta</taxon>
        <taxon>Tracheophyta</taxon>
        <taxon>Spermatophyta</taxon>
        <taxon>Magnoliopsida</taxon>
        <taxon>Liliopsida</taxon>
        <taxon>Poales</taxon>
        <taxon>Bromeliaceae</taxon>
        <taxon>Bromelioideae</taxon>
        <taxon>Ananas</taxon>
    </lineage>
</organism>
<dbReference type="InterPro" id="IPR051504">
    <property type="entry name" value="Plant_metabolite_acyltrans"/>
</dbReference>
<keyword evidence="3" id="KW-1185">Reference proteome</keyword>
<dbReference type="AlphaFoldDB" id="A0A6P5FNQ5"/>
<reference evidence="3" key="1">
    <citation type="journal article" date="2015" name="Nat. Genet.">
        <title>The pineapple genome and the evolution of CAM photosynthesis.</title>
        <authorList>
            <person name="Ming R."/>
            <person name="VanBuren R."/>
            <person name="Wai C.M."/>
            <person name="Tang H."/>
            <person name="Schatz M.C."/>
            <person name="Bowers J.E."/>
            <person name="Lyons E."/>
            <person name="Wang M.L."/>
            <person name="Chen J."/>
            <person name="Biggers E."/>
            <person name="Zhang J."/>
            <person name="Huang L."/>
            <person name="Zhang L."/>
            <person name="Miao W."/>
            <person name="Zhang J."/>
            <person name="Ye Z."/>
            <person name="Miao C."/>
            <person name="Lin Z."/>
            <person name="Wang H."/>
            <person name="Zhou H."/>
            <person name="Yim W.C."/>
            <person name="Priest H.D."/>
            <person name="Zheng C."/>
            <person name="Woodhouse M."/>
            <person name="Edger P.P."/>
            <person name="Guyot R."/>
            <person name="Guo H.B."/>
            <person name="Guo H."/>
            <person name="Zheng G."/>
            <person name="Singh R."/>
            <person name="Sharma A."/>
            <person name="Min X."/>
            <person name="Zheng Y."/>
            <person name="Lee H."/>
            <person name="Gurtowski J."/>
            <person name="Sedlazeck F.J."/>
            <person name="Harkess A."/>
            <person name="McKain M.R."/>
            <person name="Liao Z."/>
            <person name="Fang J."/>
            <person name="Liu J."/>
            <person name="Zhang X."/>
            <person name="Zhang Q."/>
            <person name="Hu W."/>
            <person name="Qin Y."/>
            <person name="Wang K."/>
            <person name="Chen L.Y."/>
            <person name="Shirley N."/>
            <person name="Lin Y.R."/>
            <person name="Liu L.Y."/>
            <person name="Hernandez A.G."/>
            <person name="Wright C.L."/>
            <person name="Bulone V."/>
            <person name="Tuskan G.A."/>
            <person name="Heath K."/>
            <person name="Zee F."/>
            <person name="Moore P.H."/>
            <person name="Sunkar R."/>
            <person name="Leebens-Mack J.H."/>
            <person name="Mockler T."/>
            <person name="Bennetzen J.L."/>
            <person name="Freeling M."/>
            <person name="Sankoff D."/>
            <person name="Paterson A.H."/>
            <person name="Zhu X."/>
            <person name="Yang X."/>
            <person name="Smith J.A."/>
            <person name="Cushman J.C."/>
            <person name="Paull R.E."/>
            <person name="Yu Q."/>
        </authorList>
    </citation>
    <scope>NUCLEOTIDE SEQUENCE [LARGE SCALE GENOMIC DNA]</scope>
    <source>
        <strain evidence="3">cv. F153</strain>
    </source>
</reference>
<dbReference type="Pfam" id="PF02458">
    <property type="entry name" value="Transferase"/>
    <property type="match status" value="1"/>
</dbReference>
<dbReference type="InterPro" id="IPR023213">
    <property type="entry name" value="CAT-like_dom_sf"/>
</dbReference>
<dbReference type="RefSeq" id="XP_020095098.1">
    <property type="nucleotide sequence ID" value="XM_020239509.1"/>
</dbReference>
<evidence type="ECO:0000313" key="3">
    <source>
        <dbReference type="Proteomes" id="UP000515123"/>
    </source>
</evidence>
<feature type="non-terminal residue" evidence="4">
    <location>
        <position position="208"/>
    </location>
</feature>
<proteinExistence type="predicted"/>
<evidence type="ECO:0000313" key="4">
    <source>
        <dbReference type="RefSeq" id="XP_020095098.1"/>
    </source>
</evidence>
<dbReference type="Proteomes" id="UP000515123">
    <property type="component" value="Linkage group 9"/>
</dbReference>
<keyword evidence="2" id="KW-0012">Acyltransferase</keyword>
<evidence type="ECO:0000256" key="1">
    <source>
        <dbReference type="ARBA" id="ARBA00022679"/>
    </source>
</evidence>
<dbReference type="PANTHER" id="PTHR31625">
    <property type="match status" value="1"/>
</dbReference>
<name>A0A6P5FNQ5_ANACO</name>
<sequence length="208" mass="22142">MAPPSLTILETSQISPSAAAAAAPPPPTNSLPLTFFDIFWLYSPPVERLFFYEFSAAAAAAPSFLPALKSSLSLALQSYFPLAGRLRRSPAAADRYEIFCSAGDSVAFTFAETVDGGELDFDELSGGRPRDAAKLRMLVPELELRTDERPQALLAIQVTAFPRRGAAVGVAVHHAACDGSTSTRFLNAWAADSHPSDQEVDRGEVAAA</sequence>
<reference evidence="4" key="2">
    <citation type="submission" date="2025-08" db="UniProtKB">
        <authorList>
            <consortium name="RefSeq"/>
        </authorList>
    </citation>
    <scope>IDENTIFICATION</scope>
    <source>
        <tissue evidence="4">Leaf</tissue>
    </source>
</reference>
<gene>
    <name evidence="4" type="primary">LOC109714802</name>
</gene>
<dbReference type="OrthoDB" id="1862401at2759"/>
<evidence type="ECO:0000256" key="2">
    <source>
        <dbReference type="ARBA" id="ARBA00023315"/>
    </source>
</evidence>
<dbReference type="GeneID" id="109714802"/>
<dbReference type="GO" id="GO:0016747">
    <property type="term" value="F:acyltransferase activity, transferring groups other than amino-acyl groups"/>
    <property type="evidence" value="ECO:0007669"/>
    <property type="project" value="UniProtKB-ARBA"/>
</dbReference>